<dbReference type="InterPro" id="IPR044600">
    <property type="entry name" value="ATL1/ATL16-like"/>
</dbReference>
<dbReference type="PROSITE" id="PS50089">
    <property type="entry name" value="ZF_RING_2"/>
    <property type="match status" value="1"/>
</dbReference>
<feature type="region of interest" description="Disordered" evidence="14">
    <location>
        <begin position="96"/>
        <end position="126"/>
    </location>
</feature>
<evidence type="ECO:0000313" key="17">
    <source>
        <dbReference type="EMBL" id="KAK9095500.1"/>
    </source>
</evidence>
<dbReference type="FunFam" id="3.30.40.10:FF:000187">
    <property type="entry name" value="E3 ubiquitin-protein ligase ATL6"/>
    <property type="match status" value="1"/>
</dbReference>
<evidence type="ECO:0000256" key="4">
    <source>
        <dbReference type="ARBA" id="ARBA00012483"/>
    </source>
</evidence>
<evidence type="ECO:0000256" key="11">
    <source>
        <dbReference type="ARBA" id="ARBA00022989"/>
    </source>
</evidence>
<evidence type="ECO:0000256" key="7">
    <source>
        <dbReference type="ARBA" id="ARBA00022723"/>
    </source>
</evidence>
<dbReference type="Pfam" id="PF13639">
    <property type="entry name" value="zf-RING_2"/>
    <property type="match status" value="1"/>
</dbReference>
<dbReference type="EMBL" id="JBBNAG010000011">
    <property type="protein sequence ID" value="KAK9095500.1"/>
    <property type="molecule type" value="Genomic_DNA"/>
</dbReference>
<evidence type="ECO:0000256" key="2">
    <source>
        <dbReference type="ARBA" id="ARBA00004167"/>
    </source>
</evidence>
<evidence type="ECO:0000256" key="6">
    <source>
        <dbReference type="ARBA" id="ARBA00022692"/>
    </source>
</evidence>
<evidence type="ECO:0000256" key="12">
    <source>
        <dbReference type="ARBA" id="ARBA00023136"/>
    </source>
</evidence>
<dbReference type="Gene3D" id="3.30.40.10">
    <property type="entry name" value="Zinc/RING finger domain, C3HC4 (zinc finger)"/>
    <property type="match status" value="1"/>
</dbReference>
<dbReference type="EC" id="2.3.2.27" evidence="4"/>
<evidence type="ECO:0000256" key="3">
    <source>
        <dbReference type="ARBA" id="ARBA00004906"/>
    </source>
</evidence>
<comment type="pathway">
    <text evidence="3">Protein modification; protein ubiquitination.</text>
</comment>
<protein>
    <recommendedName>
        <fullName evidence="4">RING-type E3 ubiquitin transferase</fullName>
        <ecNumber evidence="4">2.3.2.27</ecNumber>
    </recommendedName>
</protein>
<dbReference type="PANTHER" id="PTHR46913:SF22">
    <property type="entry name" value="RING-TYPE E3 UBIQUITIN TRANSFERASE"/>
    <property type="match status" value="1"/>
</dbReference>
<feature type="domain" description="RING-type" evidence="16">
    <location>
        <begin position="152"/>
        <end position="194"/>
    </location>
</feature>
<dbReference type="InterPro" id="IPR001841">
    <property type="entry name" value="Znf_RING"/>
</dbReference>
<organism evidence="17 18">
    <name type="scientific">Stephania cephalantha</name>
    <dbReference type="NCBI Taxonomy" id="152367"/>
    <lineage>
        <taxon>Eukaryota</taxon>
        <taxon>Viridiplantae</taxon>
        <taxon>Streptophyta</taxon>
        <taxon>Embryophyta</taxon>
        <taxon>Tracheophyta</taxon>
        <taxon>Spermatophyta</taxon>
        <taxon>Magnoliopsida</taxon>
        <taxon>Ranunculales</taxon>
        <taxon>Menispermaceae</taxon>
        <taxon>Menispermoideae</taxon>
        <taxon>Cissampelideae</taxon>
        <taxon>Stephania</taxon>
    </lineage>
</organism>
<evidence type="ECO:0000259" key="16">
    <source>
        <dbReference type="PROSITE" id="PS50089"/>
    </source>
</evidence>
<keyword evidence="10" id="KW-0862">Zinc</keyword>
<keyword evidence="8 13" id="KW-0863">Zinc-finger</keyword>
<dbReference type="GO" id="GO:0016567">
    <property type="term" value="P:protein ubiquitination"/>
    <property type="evidence" value="ECO:0007669"/>
    <property type="project" value="InterPro"/>
</dbReference>
<sequence length="349" mass="39233">MVFMASLGDPKTWVPYDNVKDCSHGFCTLYCPQWCYIVFPPPPPYKFPEEASSNKFSTLMIVIIAVLAVALLIGSYYTFFSKHCWNVNWQRRQRRRRGSVESTEENNEPNQQNSSSHEPWQASTTGLDDVSIKSIKAFRYKKGDGGIEGTDCPVCLGEFREDEKLRLLPKCSHAFHLSCIDTWLKSHSSCPLCRANVDSITNCNCSPLQSPTPIHQVSQVMTSSFESQVENDHIVVPLQDLETNGSSDDATIHSNDEADLSCPRNRLSISDVLCISDEENPQLGNREHDRASIGSSSRQRTGEHSKSSYRSRVMHCVMSPVAMKRSSSNYGRFLSPKHSRDGNNNVIPM</sequence>
<dbReference type="SMART" id="SM00184">
    <property type="entry name" value="RING"/>
    <property type="match status" value="1"/>
</dbReference>
<comment type="subcellular location">
    <subcellularLocation>
        <location evidence="2">Membrane</location>
        <topology evidence="2">Single-pass membrane protein</topology>
    </subcellularLocation>
</comment>
<evidence type="ECO:0000256" key="1">
    <source>
        <dbReference type="ARBA" id="ARBA00000900"/>
    </source>
</evidence>
<keyword evidence="6 15" id="KW-0812">Transmembrane</keyword>
<evidence type="ECO:0000256" key="14">
    <source>
        <dbReference type="SAM" id="MobiDB-lite"/>
    </source>
</evidence>
<feature type="region of interest" description="Disordered" evidence="14">
    <location>
        <begin position="328"/>
        <end position="349"/>
    </location>
</feature>
<keyword evidence="11 15" id="KW-1133">Transmembrane helix</keyword>
<name>A0AAP0EL49_9MAGN</name>
<gene>
    <name evidence="17" type="ORF">Scep_026969</name>
</gene>
<feature type="compositionally biased region" description="Polar residues" evidence="14">
    <location>
        <begin position="117"/>
        <end position="126"/>
    </location>
</feature>
<keyword evidence="12 15" id="KW-0472">Membrane</keyword>
<comment type="catalytic activity">
    <reaction evidence="1">
        <text>S-ubiquitinyl-[E2 ubiquitin-conjugating enzyme]-L-cysteine + [acceptor protein]-L-lysine = [E2 ubiquitin-conjugating enzyme]-L-cysteine + N(6)-ubiquitinyl-[acceptor protein]-L-lysine.</text>
        <dbReference type="EC" id="2.3.2.27"/>
    </reaction>
</comment>
<accession>A0AAP0EL49</accession>
<dbReference type="GO" id="GO:0016020">
    <property type="term" value="C:membrane"/>
    <property type="evidence" value="ECO:0007669"/>
    <property type="project" value="UniProtKB-SubCell"/>
</dbReference>
<evidence type="ECO:0000256" key="5">
    <source>
        <dbReference type="ARBA" id="ARBA00022679"/>
    </source>
</evidence>
<keyword evidence="5" id="KW-0808">Transferase</keyword>
<evidence type="ECO:0000313" key="18">
    <source>
        <dbReference type="Proteomes" id="UP001419268"/>
    </source>
</evidence>
<keyword evidence="18" id="KW-1185">Reference proteome</keyword>
<dbReference type="AlphaFoldDB" id="A0AAP0EL49"/>
<proteinExistence type="predicted"/>
<evidence type="ECO:0000256" key="10">
    <source>
        <dbReference type="ARBA" id="ARBA00022833"/>
    </source>
</evidence>
<reference evidence="17 18" key="1">
    <citation type="submission" date="2024-01" db="EMBL/GenBank/DDBJ databases">
        <title>Genome assemblies of Stephania.</title>
        <authorList>
            <person name="Yang L."/>
        </authorList>
    </citation>
    <scope>NUCLEOTIDE SEQUENCE [LARGE SCALE GENOMIC DNA]</scope>
    <source>
        <strain evidence="17">JXDWG</strain>
        <tissue evidence="17">Leaf</tissue>
    </source>
</reference>
<evidence type="ECO:0000256" key="9">
    <source>
        <dbReference type="ARBA" id="ARBA00022786"/>
    </source>
</evidence>
<feature type="transmembrane region" description="Helical" evidence="15">
    <location>
        <begin position="56"/>
        <end position="77"/>
    </location>
</feature>
<evidence type="ECO:0000256" key="15">
    <source>
        <dbReference type="SAM" id="Phobius"/>
    </source>
</evidence>
<evidence type="ECO:0000256" key="8">
    <source>
        <dbReference type="ARBA" id="ARBA00022771"/>
    </source>
</evidence>
<dbReference type="PANTHER" id="PTHR46913">
    <property type="entry name" value="RING-H2 FINGER PROTEIN ATL16"/>
    <property type="match status" value="1"/>
</dbReference>
<keyword evidence="7" id="KW-0479">Metal-binding</keyword>
<dbReference type="InterPro" id="IPR013083">
    <property type="entry name" value="Znf_RING/FYVE/PHD"/>
</dbReference>
<feature type="region of interest" description="Disordered" evidence="14">
    <location>
        <begin position="280"/>
        <end position="312"/>
    </location>
</feature>
<comment type="caution">
    <text evidence="17">The sequence shown here is derived from an EMBL/GenBank/DDBJ whole genome shotgun (WGS) entry which is preliminary data.</text>
</comment>
<dbReference type="SUPFAM" id="SSF57850">
    <property type="entry name" value="RING/U-box"/>
    <property type="match status" value="1"/>
</dbReference>
<dbReference type="GO" id="GO:0061630">
    <property type="term" value="F:ubiquitin protein ligase activity"/>
    <property type="evidence" value="ECO:0007669"/>
    <property type="project" value="UniProtKB-EC"/>
</dbReference>
<dbReference type="Proteomes" id="UP001419268">
    <property type="component" value="Unassembled WGS sequence"/>
</dbReference>
<dbReference type="GO" id="GO:0008270">
    <property type="term" value="F:zinc ion binding"/>
    <property type="evidence" value="ECO:0007669"/>
    <property type="project" value="UniProtKB-KW"/>
</dbReference>
<dbReference type="CDD" id="cd16461">
    <property type="entry name" value="RING-H2_EL5-like"/>
    <property type="match status" value="1"/>
</dbReference>
<keyword evidence="9" id="KW-0833">Ubl conjugation pathway</keyword>
<evidence type="ECO:0000256" key="13">
    <source>
        <dbReference type="PROSITE-ProRule" id="PRU00175"/>
    </source>
</evidence>